<dbReference type="EMBL" id="GBRD01017489">
    <property type="protein sequence ID" value="JAG48338.1"/>
    <property type="molecule type" value="Transcribed_RNA"/>
</dbReference>
<organism evidence="2">
    <name type="scientific">Lygus hesperus</name>
    <name type="common">Western plant bug</name>
    <dbReference type="NCBI Taxonomy" id="30085"/>
    <lineage>
        <taxon>Eukaryota</taxon>
        <taxon>Metazoa</taxon>
        <taxon>Ecdysozoa</taxon>
        <taxon>Arthropoda</taxon>
        <taxon>Hexapoda</taxon>
        <taxon>Insecta</taxon>
        <taxon>Pterygota</taxon>
        <taxon>Neoptera</taxon>
        <taxon>Paraneoptera</taxon>
        <taxon>Hemiptera</taxon>
        <taxon>Heteroptera</taxon>
        <taxon>Panheteroptera</taxon>
        <taxon>Cimicomorpha</taxon>
        <taxon>Miridae</taxon>
        <taxon>Mirini</taxon>
        <taxon>Lygus</taxon>
    </lineage>
</organism>
<keyword evidence="1" id="KW-0812">Transmembrane</keyword>
<dbReference type="AlphaFoldDB" id="A0A0K8S514"/>
<protein>
    <submittedName>
        <fullName evidence="2">Uncharacterized protein</fullName>
    </submittedName>
</protein>
<feature type="non-terminal residue" evidence="2">
    <location>
        <position position="1"/>
    </location>
</feature>
<keyword evidence="1" id="KW-1133">Transmembrane helix</keyword>
<name>A0A0K8S514_LYGHE</name>
<evidence type="ECO:0000256" key="1">
    <source>
        <dbReference type="SAM" id="Phobius"/>
    </source>
</evidence>
<feature type="transmembrane region" description="Helical" evidence="1">
    <location>
        <begin position="12"/>
        <end position="31"/>
    </location>
</feature>
<sequence length="187" mass="20896">RGLPGETTTGLLVAVMNILSVGIFSWSVWWVTASTNSQVPAVFDRFNRTLANLNDSFEEFTSLLGFVPVEGLDYSVQLVKSIHQTTFQLVYDIYGTVRHIFETMFQNYSQPAEDEAYRRTMMETEKMESYSNGLLRDLKAVRNSVSGLTTESAACPYKAVLPIGPPSGVSTIPPKGRRYNNEGFECN</sequence>
<proteinExistence type="predicted"/>
<reference evidence="2" key="1">
    <citation type="submission" date="2014-09" db="EMBL/GenBank/DDBJ databases">
        <authorList>
            <person name="Magalhaes I.L.F."/>
            <person name="Oliveira U."/>
            <person name="Santos F.R."/>
            <person name="Vidigal T.H.D.A."/>
            <person name="Brescovit A.D."/>
            <person name="Santos A.J."/>
        </authorList>
    </citation>
    <scope>NUCLEOTIDE SEQUENCE</scope>
</reference>
<keyword evidence="1" id="KW-0472">Membrane</keyword>
<accession>A0A0K8S514</accession>
<evidence type="ECO:0000313" key="2">
    <source>
        <dbReference type="EMBL" id="JAG48338.1"/>
    </source>
</evidence>